<dbReference type="EMBL" id="AVOT02102563">
    <property type="protein sequence ID" value="MBW0578334.1"/>
    <property type="molecule type" value="Genomic_DNA"/>
</dbReference>
<sequence length="186" mass="20773">SNQAYSHQSQQHHHHHQPSLHHQQTHKPSTQQNSSINSSHNQNQILNSTSNPNIKRKHQIQIFRLLSIEHTIVNLLLIYVHMIKLLRSVTTLGPSSNNFNAGESANLATGAKPKVLELAHRQLVSTALDIFGGPPKSDDLSILINDDNSCRWRLFFGGIFVLFSLIALGLSMMEFVSSHGALTMSF</sequence>
<feature type="non-terminal residue" evidence="3">
    <location>
        <position position="1"/>
    </location>
</feature>
<protein>
    <submittedName>
        <fullName evidence="3">Uncharacterized protein</fullName>
    </submittedName>
</protein>
<evidence type="ECO:0000256" key="2">
    <source>
        <dbReference type="SAM" id="Phobius"/>
    </source>
</evidence>
<feature type="compositionally biased region" description="Basic residues" evidence="1">
    <location>
        <begin position="10"/>
        <end position="25"/>
    </location>
</feature>
<evidence type="ECO:0000313" key="3">
    <source>
        <dbReference type="EMBL" id="MBW0578334.1"/>
    </source>
</evidence>
<keyword evidence="2" id="KW-0812">Transmembrane</keyword>
<comment type="caution">
    <text evidence="3">The sequence shown here is derived from an EMBL/GenBank/DDBJ whole genome shotgun (WGS) entry which is preliminary data.</text>
</comment>
<evidence type="ECO:0000256" key="1">
    <source>
        <dbReference type="SAM" id="MobiDB-lite"/>
    </source>
</evidence>
<keyword evidence="4" id="KW-1185">Reference proteome</keyword>
<keyword evidence="2" id="KW-0472">Membrane</keyword>
<feature type="region of interest" description="Disordered" evidence="1">
    <location>
        <begin position="1"/>
        <end position="51"/>
    </location>
</feature>
<reference evidence="3" key="1">
    <citation type="submission" date="2021-03" db="EMBL/GenBank/DDBJ databases">
        <title>Draft genome sequence of rust myrtle Austropuccinia psidii MF-1, a brazilian biotype.</title>
        <authorList>
            <person name="Quecine M.C."/>
            <person name="Pachon D.M.R."/>
            <person name="Bonatelli M.L."/>
            <person name="Correr F.H."/>
            <person name="Franceschini L.M."/>
            <person name="Leite T.F."/>
            <person name="Margarido G.R.A."/>
            <person name="Almeida C.A."/>
            <person name="Ferrarezi J.A."/>
            <person name="Labate C.A."/>
        </authorList>
    </citation>
    <scope>NUCLEOTIDE SEQUENCE</scope>
    <source>
        <strain evidence="3">MF-1</strain>
    </source>
</reference>
<dbReference type="OrthoDB" id="296767at2759"/>
<proteinExistence type="predicted"/>
<accession>A0A9Q3KEH9</accession>
<feature type="compositionally biased region" description="Low complexity" evidence="1">
    <location>
        <begin position="31"/>
        <end position="48"/>
    </location>
</feature>
<keyword evidence="2" id="KW-1133">Transmembrane helix</keyword>
<dbReference type="AlphaFoldDB" id="A0A9Q3KEH9"/>
<feature type="transmembrane region" description="Helical" evidence="2">
    <location>
        <begin position="154"/>
        <end position="176"/>
    </location>
</feature>
<evidence type="ECO:0000313" key="4">
    <source>
        <dbReference type="Proteomes" id="UP000765509"/>
    </source>
</evidence>
<name>A0A9Q3KEH9_9BASI</name>
<organism evidence="3 4">
    <name type="scientific">Austropuccinia psidii MF-1</name>
    <dbReference type="NCBI Taxonomy" id="1389203"/>
    <lineage>
        <taxon>Eukaryota</taxon>
        <taxon>Fungi</taxon>
        <taxon>Dikarya</taxon>
        <taxon>Basidiomycota</taxon>
        <taxon>Pucciniomycotina</taxon>
        <taxon>Pucciniomycetes</taxon>
        <taxon>Pucciniales</taxon>
        <taxon>Sphaerophragmiaceae</taxon>
        <taxon>Austropuccinia</taxon>
    </lineage>
</organism>
<gene>
    <name evidence="3" type="ORF">O181_118049</name>
</gene>
<dbReference type="Proteomes" id="UP000765509">
    <property type="component" value="Unassembled WGS sequence"/>
</dbReference>